<reference evidence="2 3" key="1">
    <citation type="journal article" date="2015" name="Stand. Genomic Sci.">
        <title>Genomic Encyclopedia of Bacterial and Archaeal Type Strains, Phase III: the genomes of soil and plant-associated and newly described type strains.</title>
        <authorList>
            <person name="Whitman W.B."/>
            <person name="Woyke T."/>
            <person name="Klenk H.P."/>
            <person name="Zhou Y."/>
            <person name="Lilburn T.G."/>
            <person name="Beck B.J."/>
            <person name="De Vos P."/>
            <person name="Vandamme P."/>
            <person name="Eisen J.A."/>
            <person name="Garrity G."/>
            <person name="Hugenholtz P."/>
            <person name="Kyrpides N.C."/>
        </authorList>
    </citation>
    <scope>NUCLEOTIDE SEQUENCE [LARGE SCALE GENOMIC DNA]</scope>
    <source>
        <strain evidence="2 3">CGMCC 1.10947</strain>
    </source>
</reference>
<evidence type="ECO:0000313" key="3">
    <source>
        <dbReference type="Proteomes" id="UP000317176"/>
    </source>
</evidence>
<dbReference type="InterPro" id="IPR010287">
    <property type="entry name" value="DUF892_YciF-like"/>
</dbReference>
<dbReference type="PANTHER" id="PTHR30565">
    <property type="entry name" value="PROTEIN YCIF"/>
    <property type="match status" value="1"/>
</dbReference>
<dbReference type="Proteomes" id="UP000317176">
    <property type="component" value="Unassembled WGS sequence"/>
</dbReference>
<comment type="caution">
    <text evidence="2">The sequence shown here is derived from an EMBL/GenBank/DDBJ whole genome shotgun (WGS) entry which is preliminary data.</text>
</comment>
<dbReference type="EMBL" id="VLKL01000025">
    <property type="protein sequence ID" value="TWH97896.1"/>
    <property type="molecule type" value="Genomic_DNA"/>
</dbReference>
<feature type="coiled-coil region" evidence="1">
    <location>
        <begin position="46"/>
        <end position="73"/>
    </location>
</feature>
<name>A0A562KRC5_9BRAD</name>
<dbReference type="CDD" id="cd07909">
    <property type="entry name" value="YciF"/>
    <property type="match status" value="1"/>
</dbReference>
<dbReference type="PANTHER" id="PTHR30565:SF9">
    <property type="entry name" value="PROTEIN YCIF"/>
    <property type="match status" value="1"/>
</dbReference>
<proteinExistence type="predicted"/>
<dbReference type="Gene3D" id="1.20.1260.10">
    <property type="match status" value="1"/>
</dbReference>
<dbReference type="AlphaFoldDB" id="A0A562KRC5"/>
<evidence type="ECO:0000313" key="2">
    <source>
        <dbReference type="EMBL" id="TWH97896.1"/>
    </source>
</evidence>
<gene>
    <name evidence="2" type="ORF">IQ17_06134</name>
</gene>
<sequence length="176" mass="19399">MGFFTKDIKSMEDLLIHGLQDIYYAEQQILKSLPTMIEKATNKDLVAGLKAHLEETRKQVERLEKVFAKLGKEPSGTHCPAIDGLIKEADETAGEIEDKAVLDAAIVANAQAVEHYEMCRYGTLIAWAEELGHDEIVRFLTTNLNEEKAANTKLNTVALRKGVNTKASNTKASNAA</sequence>
<protein>
    <submittedName>
        <fullName evidence="2">Ferritin-like metal-binding protein YciE</fullName>
    </submittedName>
</protein>
<keyword evidence="3" id="KW-1185">Reference proteome</keyword>
<dbReference type="Pfam" id="PF05974">
    <property type="entry name" value="DUF892"/>
    <property type="match status" value="1"/>
</dbReference>
<dbReference type="InterPro" id="IPR009078">
    <property type="entry name" value="Ferritin-like_SF"/>
</dbReference>
<dbReference type="InterPro" id="IPR012347">
    <property type="entry name" value="Ferritin-like"/>
</dbReference>
<evidence type="ECO:0000256" key="1">
    <source>
        <dbReference type="SAM" id="Coils"/>
    </source>
</evidence>
<accession>A0A562KRC5</accession>
<dbReference type="RefSeq" id="WP_145641565.1">
    <property type="nucleotide sequence ID" value="NZ_CP088014.1"/>
</dbReference>
<dbReference type="OrthoDB" id="9795056at2"/>
<dbReference type="InterPro" id="IPR047114">
    <property type="entry name" value="YciF"/>
</dbReference>
<keyword evidence="1" id="KW-0175">Coiled coil</keyword>
<dbReference type="SUPFAM" id="SSF47240">
    <property type="entry name" value="Ferritin-like"/>
    <property type="match status" value="1"/>
</dbReference>
<organism evidence="2 3">
    <name type="scientific">Bradyrhizobium daqingense</name>
    <dbReference type="NCBI Taxonomy" id="993502"/>
    <lineage>
        <taxon>Bacteria</taxon>
        <taxon>Pseudomonadati</taxon>
        <taxon>Pseudomonadota</taxon>
        <taxon>Alphaproteobacteria</taxon>
        <taxon>Hyphomicrobiales</taxon>
        <taxon>Nitrobacteraceae</taxon>
        <taxon>Bradyrhizobium</taxon>
    </lineage>
</organism>